<evidence type="ECO:0000256" key="2">
    <source>
        <dbReference type="ARBA" id="ARBA00023125"/>
    </source>
</evidence>
<dbReference type="PANTHER" id="PTHR34580:SF3">
    <property type="entry name" value="PROTEIN PAFB"/>
    <property type="match status" value="1"/>
</dbReference>
<keyword evidence="2" id="KW-0238">DNA-binding</keyword>
<dbReference type="EMBL" id="BAAASD010000004">
    <property type="protein sequence ID" value="GAA2330977.1"/>
    <property type="molecule type" value="Genomic_DNA"/>
</dbReference>
<gene>
    <name evidence="5" type="ORF">GCM10010246_12550</name>
</gene>
<reference evidence="5 6" key="1">
    <citation type="journal article" date="2019" name="Int. J. Syst. Evol. Microbiol.">
        <title>The Global Catalogue of Microorganisms (GCM) 10K type strain sequencing project: providing services to taxonomists for standard genome sequencing and annotation.</title>
        <authorList>
            <consortium name="The Broad Institute Genomics Platform"/>
            <consortium name="The Broad Institute Genome Sequencing Center for Infectious Disease"/>
            <person name="Wu L."/>
            <person name="Ma J."/>
        </authorList>
    </citation>
    <scope>NUCLEOTIDE SEQUENCE [LARGE SCALE GENOMIC DNA]</scope>
    <source>
        <strain evidence="5 6">JCM 4316</strain>
    </source>
</reference>
<dbReference type="Proteomes" id="UP001500253">
    <property type="component" value="Unassembled WGS sequence"/>
</dbReference>
<dbReference type="InterPro" id="IPR001034">
    <property type="entry name" value="DeoR_HTH"/>
</dbReference>
<dbReference type="PROSITE" id="PS51000">
    <property type="entry name" value="HTH_DEOR_2"/>
    <property type="match status" value="1"/>
</dbReference>
<evidence type="ECO:0000259" key="4">
    <source>
        <dbReference type="PROSITE" id="PS51000"/>
    </source>
</evidence>
<evidence type="ECO:0000313" key="6">
    <source>
        <dbReference type="Proteomes" id="UP001500253"/>
    </source>
</evidence>
<protein>
    <submittedName>
        <fullName evidence="5">YafY family protein</fullName>
    </submittedName>
</protein>
<evidence type="ECO:0000256" key="1">
    <source>
        <dbReference type="ARBA" id="ARBA00023015"/>
    </source>
</evidence>
<dbReference type="PROSITE" id="PS52050">
    <property type="entry name" value="WYL"/>
    <property type="match status" value="1"/>
</dbReference>
<dbReference type="InterPro" id="IPR036388">
    <property type="entry name" value="WH-like_DNA-bd_sf"/>
</dbReference>
<evidence type="ECO:0000313" key="5">
    <source>
        <dbReference type="EMBL" id="GAA2330977.1"/>
    </source>
</evidence>
<proteinExistence type="predicted"/>
<dbReference type="RefSeq" id="WP_346173455.1">
    <property type="nucleotide sequence ID" value="NZ_BAAASD010000004.1"/>
</dbReference>
<sequence length="337" mass="37387">MMDEPRRRDLPERMLRLLGLLQTRRTWTGTELAQRLQVTERTVRRDIDRLRALDYAVTGTTGTSGGYRLAAGSSMPPLLLEDDEVVAVAVGLAIASQGSVSGIEDASLTALAKLEQIFPARLRPQLTAISRATSAAPGDYAAHVDPATLAVLAACCHEHESVRFDYRDRTGRRSTRGAEPHSLVILRGLWYLVAYDHDREDWRIFRIDRINTPLRAHRPAERRDLPTTDAVSFVRRSLAAASYRYTARLTVDLSAADVRAGILVPIPGEIDDLGPGRCRIRLTAESPELVTQYIVLVATIGAEFIVDAPPDIMDRLHRLGTRLGRTRSHDRATLSAR</sequence>
<feature type="domain" description="HTH deoR-type" evidence="4">
    <location>
        <begin position="10"/>
        <end position="69"/>
    </location>
</feature>
<comment type="caution">
    <text evidence="5">The sequence shown here is derived from an EMBL/GenBank/DDBJ whole genome shotgun (WGS) entry which is preliminary data.</text>
</comment>
<dbReference type="InterPro" id="IPR013196">
    <property type="entry name" value="HTH_11"/>
</dbReference>
<dbReference type="InterPro" id="IPR036390">
    <property type="entry name" value="WH_DNA-bd_sf"/>
</dbReference>
<dbReference type="InterPro" id="IPR018356">
    <property type="entry name" value="Tscrpt_reg_HTH_DeoR_CS"/>
</dbReference>
<dbReference type="PROSITE" id="PS00894">
    <property type="entry name" value="HTH_DEOR_1"/>
    <property type="match status" value="1"/>
</dbReference>
<accession>A0ABN3FIC6</accession>
<name>A0ABN3FIC6_9ACTN</name>
<evidence type="ECO:0000256" key="3">
    <source>
        <dbReference type="ARBA" id="ARBA00023163"/>
    </source>
</evidence>
<keyword evidence="1" id="KW-0805">Transcription regulation</keyword>
<dbReference type="Pfam" id="PF08279">
    <property type="entry name" value="HTH_11"/>
    <property type="match status" value="1"/>
</dbReference>
<dbReference type="SUPFAM" id="SSF46785">
    <property type="entry name" value="Winged helix' DNA-binding domain"/>
    <property type="match status" value="1"/>
</dbReference>
<dbReference type="InterPro" id="IPR026881">
    <property type="entry name" value="WYL_dom"/>
</dbReference>
<organism evidence="5 6">
    <name type="scientific">Streptomyces cuspidosporus</name>
    <dbReference type="NCBI Taxonomy" id="66882"/>
    <lineage>
        <taxon>Bacteria</taxon>
        <taxon>Bacillati</taxon>
        <taxon>Actinomycetota</taxon>
        <taxon>Actinomycetes</taxon>
        <taxon>Kitasatosporales</taxon>
        <taxon>Streptomycetaceae</taxon>
        <taxon>Streptomyces</taxon>
    </lineage>
</organism>
<dbReference type="InterPro" id="IPR051534">
    <property type="entry name" value="CBASS_pafABC_assoc_protein"/>
</dbReference>
<keyword evidence="6" id="KW-1185">Reference proteome</keyword>
<dbReference type="PANTHER" id="PTHR34580">
    <property type="match status" value="1"/>
</dbReference>
<dbReference type="Pfam" id="PF13280">
    <property type="entry name" value="WYL"/>
    <property type="match status" value="1"/>
</dbReference>
<dbReference type="Gene3D" id="1.10.10.10">
    <property type="entry name" value="Winged helix-like DNA-binding domain superfamily/Winged helix DNA-binding domain"/>
    <property type="match status" value="1"/>
</dbReference>
<keyword evidence="3" id="KW-0804">Transcription</keyword>